<evidence type="ECO:0000259" key="7">
    <source>
        <dbReference type="PROSITE" id="PS51448"/>
    </source>
</evidence>
<keyword evidence="6" id="KW-0378">Hydrolase</keyword>
<dbReference type="GO" id="GO:0005975">
    <property type="term" value="P:carbohydrate metabolic process"/>
    <property type="evidence" value="ECO:0007669"/>
    <property type="project" value="InterPro"/>
</dbReference>
<dbReference type="InterPro" id="IPR000519">
    <property type="entry name" value="P_trefoil_dom"/>
</dbReference>
<accession>A0A5N4EJE7</accession>
<comment type="similarity">
    <text evidence="6">Belongs to the glycosyl hydrolase 31 family.</text>
</comment>
<dbReference type="EMBL" id="JWIN03000001">
    <property type="protein sequence ID" value="KAB1283116.1"/>
    <property type="molecule type" value="Genomic_DNA"/>
</dbReference>
<evidence type="ECO:0000256" key="1">
    <source>
        <dbReference type="ARBA" id="ARBA00004370"/>
    </source>
</evidence>
<gene>
    <name evidence="8" type="ORF">Cadr_000000358</name>
</gene>
<keyword evidence="9" id="KW-1185">Reference proteome</keyword>
<name>A0A5N4EJE7_CAMDR</name>
<dbReference type="InterPro" id="IPR044913">
    <property type="entry name" value="P_trefoil_dom_sf"/>
</dbReference>
<keyword evidence="6" id="KW-0326">Glycosidase</keyword>
<dbReference type="SUPFAM" id="SSF74650">
    <property type="entry name" value="Galactose mutarotase-like"/>
    <property type="match status" value="1"/>
</dbReference>
<reference evidence="8 9" key="1">
    <citation type="journal article" date="2019" name="Mol. Ecol. Resour.">
        <title>Improving Illumina assemblies with Hi-C and long reads: an example with the North African dromedary.</title>
        <authorList>
            <person name="Elbers J.P."/>
            <person name="Rogers M.F."/>
            <person name="Perelman P.L."/>
            <person name="Proskuryakova A.A."/>
            <person name="Serdyukova N.A."/>
            <person name="Johnson W.E."/>
            <person name="Horin P."/>
            <person name="Corander J."/>
            <person name="Murphy D."/>
            <person name="Burger P.A."/>
        </authorList>
    </citation>
    <scope>NUCLEOTIDE SEQUENCE [LARGE SCALE GENOMIC DNA]</scope>
    <source>
        <strain evidence="8">Drom800</strain>
        <tissue evidence="8">Blood</tissue>
    </source>
</reference>
<comment type="caution">
    <text evidence="8">The sequence shown here is derived from an EMBL/GenBank/DDBJ whole genome shotgun (WGS) entry which is preliminary data.</text>
</comment>
<dbReference type="Gene3D" id="3.20.20.80">
    <property type="entry name" value="Glycosidases"/>
    <property type="match status" value="1"/>
</dbReference>
<evidence type="ECO:0000256" key="5">
    <source>
        <dbReference type="PROSITE-ProRule" id="PRU00779"/>
    </source>
</evidence>
<keyword evidence="2" id="KW-0472">Membrane</keyword>
<protein>
    <submittedName>
        <fullName evidence="8">Sucrase-isomaltase</fullName>
    </submittedName>
</protein>
<comment type="caution">
    <text evidence="5">Lacks conserved residue(s) required for the propagation of feature annotation.</text>
</comment>
<dbReference type="Gene3D" id="4.10.110.10">
    <property type="entry name" value="Spasmolytic Protein, domain 1"/>
    <property type="match status" value="1"/>
</dbReference>
<sequence length="245" mass="28108">MFYQALCATRGCCWRPWNNSVVPWCFFVNNHGYNVEGTTTTNTGEKCSIMFTDPNNRRYEVPHQFVKEFSGSAASDTLYDVKVIENPFSIRNLSFKNVLTFNFEICALQNNNNLYGHQTFFMCIEDTSGKSFGVFLMNSNAMGDTPEQVVQQYQEDTQITDIDYMEDKKIFTYDKVAFNGLPEFVQDLHDHGQKYVIILDPAISIEKRTNGAAYETYDRGTEQKVWVNESDGTTAIIGEVNYDIH</sequence>
<dbReference type="Proteomes" id="UP000299084">
    <property type="component" value="Unassembled WGS sequence"/>
</dbReference>
<dbReference type="GO" id="GO:0030246">
    <property type="term" value="F:carbohydrate binding"/>
    <property type="evidence" value="ECO:0007669"/>
    <property type="project" value="InterPro"/>
</dbReference>
<dbReference type="InterPro" id="IPR011013">
    <property type="entry name" value="Gal_mutarotase_sf_dom"/>
</dbReference>
<dbReference type="CDD" id="cd00111">
    <property type="entry name" value="Trefoil"/>
    <property type="match status" value="1"/>
</dbReference>
<evidence type="ECO:0000256" key="6">
    <source>
        <dbReference type="RuleBase" id="RU361185"/>
    </source>
</evidence>
<organism evidence="8 9">
    <name type="scientific">Camelus dromedarius</name>
    <name type="common">Dromedary</name>
    <name type="synonym">Arabian camel</name>
    <dbReference type="NCBI Taxonomy" id="9838"/>
    <lineage>
        <taxon>Eukaryota</taxon>
        <taxon>Metazoa</taxon>
        <taxon>Chordata</taxon>
        <taxon>Craniata</taxon>
        <taxon>Vertebrata</taxon>
        <taxon>Euteleostomi</taxon>
        <taxon>Mammalia</taxon>
        <taxon>Eutheria</taxon>
        <taxon>Laurasiatheria</taxon>
        <taxon>Artiodactyla</taxon>
        <taxon>Tylopoda</taxon>
        <taxon>Camelidae</taxon>
        <taxon>Camelus</taxon>
    </lineage>
</organism>
<dbReference type="AlphaFoldDB" id="A0A5N4EJE7"/>
<dbReference type="GO" id="GO:0016020">
    <property type="term" value="C:membrane"/>
    <property type="evidence" value="ECO:0007669"/>
    <property type="project" value="UniProtKB-SubCell"/>
</dbReference>
<proteinExistence type="inferred from homology"/>
<keyword evidence="4" id="KW-0325">Glycoprotein</keyword>
<evidence type="ECO:0000256" key="2">
    <source>
        <dbReference type="ARBA" id="ARBA00023136"/>
    </source>
</evidence>
<feature type="domain" description="P-type" evidence="7">
    <location>
        <begin position="1"/>
        <end position="29"/>
    </location>
</feature>
<dbReference type="GO" id="GO:0004558">
    <property type="term" value="F:alpha-1,4-glucosidase activity"/>
    <property type="evidence" value="ECO:0007669"/>
    <property type="project" value="TreeGrafter"/>
</dbReference>
<dbReference type="PANTHER" id="PTHR22762">
    <property type="entry name" value="ALPHA-GLUCOSIDASE"/>
    <property type="match status" value="1"/>
</dbReference>
<dbReference type="PANTHER" id="PTHR22762:SF133">
    <property type="entry name" value="P-TYPE DOMAIN-CONTAINING PROTEIN"/>
    <property type="match status" value="1"/>
</dbReference>
<dbReference type="Pfam" id="PF00088">
    <property type="entry name" value="Trefoil"/>
    <property type="match status" value="1"/>
</dbReference>
<keyword evidence="3" id="KW-1015">Disulfide bond</keyword>
<evidence type="ECO:0000256" key="4">
    <source>
        <dbReference type="ARBA" id="ARBA00023180"/>
    </source>
</evidence>
<dbReference type="Pfam" id="PF01055">
    <property type="entry name" value="Glyco_hydro_31_2nd"/>
    <property type="match status" value="1"/>
</dbReference>
<dbReference type="PROSITE" id="PS51448">
    <property type="entry name" value="P_TREFOIL_2"/>
    <property type="match status" value="1"/>
</dbReference>
<evidence type="ECO:0000313" key="9">
    <source>
        <dbReference type="Proteomes" id="UP000299084"/>
    </source>
</evidence>
<dbReference type="Gene3D" id="2.60.40.1760">
    <property type="entry name" value="glycosyl hydrolase (family 31)"/>
    <property type="match status" value="2"/>
</dbReference>
<evidence type="ECO:0000256" key="3">
    <source>
        <dbReference type="ARBA" id="ARBA00023157"/>
    </source>
</evidence>
<evidence type="ECO:0000313" key="8">
    <source>
        <dbReference type="EMBL" id="KAB1283116.1"/>
    </source>
</evidence>
<comment type="subcellular location">
    <subcellularLocation>
        <location evidence="1">Membrane</location>
    </subcellularLocation>
</comment>
<dbReference type="InterPro" id="IPR000322">
    <property type="entry name" value="Glyco_hydro_31_TIM"/>
</dbReference>